<proteinExistence type="predicted"/>
<sequence>MAWRPSEYLIEGELDNTVPNQVTGYMRFTGIKEKVIFALKGNFHRDIRGAKIKLTGDGVDRGEDYMEGISLKQTGNVGDITAGLPPHDSVKYPYIEWYGEDNGRVVIELDPDQVEVIGKSIPVIESDPISREEQKVNMNGFMGDIGKAVFEEDNQG</sequence>
<reference evidence="1" key="1">
    <citation type="journal article" date="2015" name="Nature">
        <title>Complex archaea that bridge the gap between prokaryotes and eukaryotes.</title>
        <authorList>
            <person name="Spang A."/>
            <person name="Saw J.H."/>
            <person name="Jorgensen S.L."/>
            <person name="Zaremba-Niedzwiedzka K."/>
            <person name="Martijn J."/>
            <person name="Lind A.E."/>
            <person name="van Eijk R."/>
            <person name="Schleper C."/>
            <person name="Guy L."/>
            <person name="Ettema T.J."/>
        </authorList>
    </citation>
    <scope>NUCLEOTIDE SEQUENCE</scope>
</reference>
<evidence type="ECO:0000313" key="1">
    <source>
        <dbReference type="EMBL" id="KKN55657.1"/>
    </source>
</evidence>
<gene>
    <name evidence="1" type="ORF">LCGC14_0579590</name>
</gene>
<dbReference type="EMBL" id="LAZR01000875">
    <property type="protein sequence ID" value="KKN55657.1"/>
    <property type="molecule type" value="Genomic_DNA"/>
</dbReference>
<accession>A0A0F9S095</accession>
<comment type="caution">
    <text evidence="1">The sequence shown here is derived from an EMBL/GenBank/DDBJ whole genome shotgun (WGS) entry which is preliminary data.</text>
</comment>
<dbReference type="AlphaFoldDB" id="A0A0F9S095"/>
<organism evidence="1">
    <name type="scientific">marine sediment metagenome</name>
    <dbReference type="NCBI Taxonomy" id="412755"/>
    <lineage>
        <taxon>unclassified sequences</taxon>
        <taxon>metagenomes</taxon>
        <taxon>ecological metagenomes</taxon>
    </lineage>
</organism>
<protein>
    <submittedName>
        <fullName evidence="1">Uncharacterized protein</fullName>
    </submittedName>
</protein>
<name>A0A0F9S095_9ZZZZ</name>